<dbReference type="EMBL" id="FR729477">
    <property type="protein sequence ID" value="CBY26830.1"/>
    <property type="molecule type" value="Genomic_DNA"/>
</dbReference>
<protein>
    <submittedName>
        <fullName evidence="2">Prophage p2 ogr protein</fullName>
    </submittedName>
</protein>
<accession>A0A0H3NNZ7</accession>
<feature type="domain" description="Zinc finger Ogr/Delta-type" evidence="1">
    <location>
        <begin position="3"/>
        <end position="49"/>
    </location>
</feature>
<dbReference type="HOGENOM" id="CLU_170894_0_0_6"/>
<name>A0A0H3NNZ7_YERE1</name>
<dbReference type="Proteomes" id="UP000008084">
    <property type="component" value="Chromosome"/>
</dbReference>
<organism evidence="2 3">
    <name type="scientific">Yersinia enterocolitica subsp. palearctica serotype O:3 (strain DSM 13030 / CIP 106945 / Y11)</name>
    <dbReference type="NCBI Taxonomy" id="930944"/>
    <lineage>
        <taxon>Bacteria</taxon>
        <taxon>Pseudomonadati</taxon>
        <taxon>Pseudomonadota</taxon>
        <taxon>Gammaproteobacteria</taxon>
        <taxon>Enterobacterales</taxon>
        <taxon>Yersiniaceae</taxon>
        <taxon>Yersinia</taxon>
    </lineage>
</organism>
<evidence type="ECO:0000313" key="3">
    <source>
        <dbReference type="Proteomes" id="UP000008084"/>
    </source>
</evidence>
<dbReference type="InterPro" id="IPR007684">
    <property type="entry name" value="Znf_Ogr/Delta"/>
</dbReference>
<gene>
    <name evidence="2" type="ordered locus">Y11_13511</name>
</gene>
<reference evidence="2 3" key="1">
    <citation type="journal article" date="2011" name="J. Bacteriol.">
        <title>Complete genome sequence of Yersinia enterocolitica subsp. palearctica serogroup O:3.</title>
        <authorList>
            <person name="Batzilla J."/>
            <person name="Hoper D."/>
            <person name="Antonenka U."/>
            <person name="Heesemann J."/>
            <person name="Rakin A."/>
        </authorList>
    </citation>
    <scope>NUCLEOTIDE SEQUENCE [LARGE SCALE GENOMIC DNA]</scope>
    <source>
        <strain evidence="3">DSM 13030 / CIP 106945 / Y11</strain>
    </source>
</reference>
<dbReference type="KEGG" id="yey:Y11_13511"/>
<sequence>MMHCPRCKFAAHARSSRYLSDETKERYHQCTNINCGKTFKTHETIVETIMEPGIINAVPPHPKGNQGVLWM</sequence>
<evidence type="ECO:0000313" key="2">
    <source>
        <dbReference type="EMBL" id="CBY26830.1"/>
    </source>
</evidence>
<dbReference type="AlphaFoldDB" id="A0A0H3NNZ7"/>
<evidence type="ECO:0000259" key="1">
    <source>
        <dbReference type="Pfam" id="PF04606"/>
    </source>
</evidence>
<dbReference type="GeneID" id="97456610"/>
<proteinExistence type="predicted"/>
<dbReference type="RefSeq" id="WP_014609037.1">
    <property type="nucleotide sequence ID" value="NC_017564.1"/>
</dbReference>
<dbReference type="PATRIC" id="fig|930944.6.peg.1342"/>
<dbReference type="NCBIfam" id="NF007241">
    <property type="entry name" value="PRK09678.1"/>
    <property type="match status" value="1"/>
</dbReference>
<dbReference type="Pfam" id="PF04606">
    <property type="entry name" value="Ogr_Delta"/>
    <property type="match status" value="1"/>
</dbReference>